<keyword evidence="5" id="KW-1185">Reference proteome</keyword>
<feature type="transmembrane region" description="Helical" evidence="2">
    <location>
        <begin position="1014"/>
        <end position="1038"/>
    </location>
</feature>
<dbReference type="KEGG" id="haxz:M0R88_08090"/>
<feature type="compositionally biased region" description="Low complexity" evidence="1">
    <location>
        <begin position="973"/>
        <end position="983"/>
    </location>
</feature>
<evidence type="ECO:0000256" key="1">
    <source>
        <dbReference type="SAM" id="MobiDB-lite"/>
    </source>
</evidence>
<dbReference type="InterPro" id="IPR039448">
    <property type="entry name" value="Beta_helix"/>
</dbReference>
<keyword evidence="2" id="KW-0812">Transmembrane</keyword>
<accession>A0A8U0IN69</accession>
<protein>
    <submittedName>
        <fullName evidence="4">Right-handed parallel beta-helix repeat-containing protein</fullName>
    </submittedName>
</protein>
<dbReference type="InterPro" id="IPR035986">
    <property type="entry name" value="PKD_dom_sf"/>
</dbReference>
<evidence type="ECO:0000256" key="2">
    <source>
        <dbReference type="SAM" id="Phobius"/>
    </source>
</evidence>
<dbReference type="InterPro" id="IPR000601">
    <property type="entry name" value="PKD_dom"/>
</dbReference>
<dbReference type="Gene3D" id="2.60.40.10">
    <property type="entry name" value="Immunoglobulins"/>
    <property type="match status" value="1"/>
</dbReference>
<evidence type="ECO:0000313" key="4">
    <source>
        <dbReference type="EMBL" id="UPW02041.1"/>
    </source>
</evidence>
<sequence length="1099" mass="115155">MNRALTRTLALFLVVGLSASPVGLAAVAVPADASADPAAESAATVAPGEAADAARADVTYVEDDVTENTTWTAEGGPYRIAADVTVEEGATLTVEPGTAVQPAADIRITVEGNLTVAGAASDPVTIATAPQAPDDVRWASIRYEGGPNSRLSLSHVTVENATTALTVGSSAGRLSLSHVTVRNVSRDGVRVADVARTPRLTVEDSTFADVGGRGVALTPGTGAVGESRVTSNSTEPSNRTEHQIALRPGLDTTMDALRVSYRGHGDVSHMNRSSFRRFGLDLNDNGSVERSLLPLVKEVNSSDKNSYEIRLRRSVTIPADATLRVAYEWVENPNTYGTYPVEVAVRTKGVAQTATTVLPFRLRSDGGQPALDEATSRVGGVTVRDSTFESVGEQGVFVAADEVRNVRVTGNSVSDARGSGIALRGREVGPVVVAGNRLAEIGPTADGIRVVSRRAADLTLRKNRVSRADAGIGLYAHDGNVDRIRLAANVVTDSATGLRVRHRPRYYSQHLSLTAVDNRFADNRGRGVSVVAPSSRVRNLTVRGNEISGNGRAGLVLRGNEVARIALRNNDVRRNDAAGVRVLAGKFLHSAVRNNTLADNRGDGFVARTELVVHDLSVAENRVLDNAGVGLNVDNSLTHAGAVNLTDNLVAANAYGIRVAGAFGGRILNNTVVYNTYGGAPVPMQDYRPGTGIVVEEGEAGAIFRTGDVSATLERLVDDRQVEEMLDRRVPDTYTVVLRPNRAAYVWEGSEGALAVRALSEDIPTGVVLRKSDENRQGVVVRGNDVYGHVRGMVVNVSTLVDANTTTRLFVNATRTVVAERNYWGADAGPTHASIHPEGTGDLVVTRQGWVDFIPSASSPFGPRRERPVANVTASPNPAPVGERVLVSGTQSSDADGRVETYRFRIRPPENGTLENVSGPTRSGPSSPEATATFQSTGNYTVSLVVEDDLGVESASAANATVAVRNRSAIRTTTVSAPTGTTTANASESPATTTTLPDSSENGLFPQLTAFTTLGGLLGLLLYGGGLVLGGVGAVQTVRRAGVSVGGKTINGLAVAGIAVWVVSGLLGTDGLLALGVGGGALWVALVVLLWALVRFVLD</sequence>
<organism evidence="4 5">
    <name type="scientific">Halorussus gelatinilyticus</name>
    <dbReference type="NCBI Taxonomy" id="2937524"/>
    <lineage>
        <taxon>Archaea</taxon>
        <taxon>Methanobacteriati</taxon>
        <taxon>Methanobacteriota</taxon>
        <taxon>Stenosarchaea group</taxon>
        <taxon>Halobacteria</taxon>
        <taxon>Halobacteriales</taxon>
        <taxon>Haladaptataceae</taxon>
        <taxon>Halorussus</taxon>
    </lineage>
</organism>
<dbReference type="InterPro" id="IPR011050">
    <property type="entry name" value="Pectin_lyase_fold/virulence"/>
</dbReference>
<dbReference type="EMBL" id="CP096658">
    <property type="protein sequence ID" value="UPW02041.1"/>
    <property type="molecule type" value="Genomic_DNA"/>
</dbReference>
<feature type="region of interest" description="Disordered" evidence="1">
    <location>
        <begin position="973"/>
        <end position="1000"/>
    </location>
</feature>
<dbReference type="Gene3D" id="2.160.20.10">
    <property type="entry name" value="Single-stranded right-handed beta-helix, Pectin lyase-like"/>
    <property type="match status" value="3"/>
</dbReference>
<feature type="region of interest" description="Disordered" evidence="1">
    <location>
        <begin position="218"/>
        <end position="240"/>
    </location>
</feature>
<dbReference type="InterPro" id="IPR012334">
    <property type="entry name" value="Pectin_lyas_fold"/>
</dbReference>
<dbReference type="AlphaFoldDB" id="A0A8U0IN69"/>
<feature type="region of interest" description="Disordered" evidence="1">
    <location>
        <begin position="908"/>
        <end position="933"/>
    </location>
</feature>
<dbReference type="Proteomes" id="UP000830434">
    <property type="component" value="Chromosome"/>
</dbReference>
<dbReference type="InterPro" id="IPR022409">
    <property type="entry name" value="PKD/Chitinase_dom"/>
</dbReference>
<evidence type="ECO:0000313" key="5">
    <source>
        <dbReference type="Proteomes" id="UP000830434"/>
    </source>
</evidence>
<feature type="compositionally biased region" description="Polar residues" evidence="1">
    <location>
        <begin position="228"/>
        <end position="237"/>
    </location>
</feature>
<dbReference type="RefSeq" id="WP_248656428.1">
    <property type="nucleotide sequence ID" value="NZ_CP096658.1"/>
</dbReference>
<proteinExistence type="predicted"/>
<feature type="domain" description="PKD/Chitinase" evidence="3">
    <location>
        <begin position="869"/>
        <end position="965"/>
    </location>
</feature>
<dbReference type="SMART" id="SM00710">
    <property type="entry name" value="PbH1"/>
    <property type="match status" value="16"/>
</dbReference>
<dbReference type="InterPro" id="IPR006626">
    <property type="entry name" value="PbH1"/>
</dbReference>
<keyword evidence="2" id="KW-0472">Membrane</keyword>
<dbReference type="InterPro" id="IPR013783">
    <property type="entry name" value="Ig-like_fold"/>
</dbReference>
<dbReference type="Pfam" id="PF00801">
    <property type="entry name" value="PKD"/>
    <property type="match status" value="1"/>
</dbReference>
<dbReference type="SUPFAM" id="SSF49299">
    <property type="entry name" value="PKD domain"/>
    <property type="match status" value="1"/>
</dbReference>
<reference evidence="4" key="1">
    <citation type="submission" date="2022-04" db="EMBL/GenBank/DDBJ databases">
        <title>Diverse halophilic archaea isolated from saline environments.</title>
        <authorList>
            <person name="Cui H.-L."/>
        </authorList>
    </citation>
    <scope>NUCLEOTIDE SEQUENCE</scope>
    <source>
        <strain evidence="4">XZYJT40</strain>
    </source>
</reference>
<dbReference type="Pfam" id="PF13229">
    <property type="entry name" value="Beta_helix"/>
    <property type="match status" value="2"/>
</dbReference>
<feature type="compositionally biased region" description="Polar residues" evidence="1">
    <location>
        <begin position="984"/>
        <end position="1000"/>
    </location>
</feature>
<feature type="transmembrane region" description="Helical" evidence="2">
    <location>
        <begin position="1050"/>
        <end position="1067"/>
    </location>
</feature>
<dbReference type="SMART" id="SM00089">
    <property type="entry name" value="PKD"/>
    <property type="match status" value="1"/>
</dbReference>
<feature type="compositionally biased region" description="Polar residues" evidence="1">
    <location>
        <begin position="913"/>
        <end position="933"/>
    </location>
</feature>
<keyword evidence="2" id="KW-1133">Transmembrane helix</keyword>
<feature type="region of interest" description="Disordered" evidence="1">
    <location>
        <begin position="857"/>
        <end position="884"/>
    </location>
</feature>
<dbReference type="GeneID" id="72189807"/>
<evidence type="ECO:0000259" key="3">
    <source>
        <dbReference type="SMART" id="SM00089"/>
    </source>
</evidence>
<feature type="transmembrane region" description="Helical" evidence="2">
    <location>
        <begin position="1073"/>
        <end position="1098"/>
    </location>
</feature>
<gene>
    <name evidence="4" type="ORF">M0R88_08090</name>
</gene>
<dbReference type="SUPFAM" id="SSF51126">
    <property type="entry name" value="Pectin lyase-like"/>
    <property type="match status" value="2"/>
</dbReference>
<name>A0A8U0IN69_9EURY</name>